<evidence type="ECO:0000256" key="1">
    <source>
        <dbReference type="SAM" id="SignalP"/>
    </source>
</evidence>
<dbReference type="EMBL" id="JBICCN010000183">
    <property type="protein sequence ID" value="KAL3087205.1"/>
    <property type="molecule type" value="Genomic_DNA"/>
</dbReference>
<accession>A0ABD2J9B3</accession>
<gene>
    <name evidence="2" type="ORF">niasHS_009085</name>
</gene>
<feature type="signal peptide" evidence="1">
    <location>
        <begin position="1"/>
        <end position="27"/>
    </location>
</feature>
<dbReference type="Proteomes" id="UP001620645">
    <property type="component" value="Unassembled WGS sequence"/>
</dbReference>
<proteinExistence type="predicted"/>
<dbReference type="PANTHER" id="PTHR11130:SF0">
    <property type="entry name" value="GLUTATHIONE SYNTHETASE"/>
    <property type="match status" value="1"/>
</dbReference>
<dbReference type="InterPro" id="IPR014709">
    <property type="entry name" value="Glutathione_synthase_C_euk"/>
</dbReference>
<dbReference type="SUPFAM" id="SSF56059">
    <property type="entry name" value="Glutathione synthetase ATP-binding domain-like"/>
    <property type="match status" value="1"/>
</dbReference>
<keyword evidence="3" id="KW-1185">Reference proteome</keyword>
<sequence>MAKFNFAFGSALLVVLFEICCVNFADATQPNEDDNEAKANFWPLDAIENPGNYVLKPNRECGGHNYYDDKLVEKLKGFKQTERGAHILMQKLRPMVVKNYVLRPYEAARLEEVIPELGVYGFLIGDLKAGRVLHNVQQGYHFRTKLSRVNEAGISAGFGFYDSVYLY</sequence>
<dbReference type="Pfam" id="PF03917">
    <property type="entry name" value="GSH_synth_ATP"/>
    <property type="match status" value="1"/>
</dbReference>
<evidence type="ECO:0000313" key="3">
    <source>
        <dbReference type="Proteomes" id="UP001620645"/>
    </source>
</evidence>
<protein>
    <submittedName>
        <fullName evidence="2">Uncharacterized protein</fullName>
    </submittedName>
</protein>
<organism evidence="2 3">
    <name type="scientific">Heterodera schachtii</name>
    <name type="common">Sugarbeet cyst nematode worm</name>
    <name type="synonym">Tylenchus schachtii</name>
    <dbReference type="NCBI Taxonomy" id="97005"/>
    <lineage>
        <taxon>Eukaryota</taxon>
        <taxon>Metazoa</taxon>
        <taxon>Ecdysozoa</taxon>
        <taxon>Nematoda</taxon>
        <taxon>Chromadorea</taxon>
        <taxon>Rhabditida</taxon>
        <taxon>Tylenchina</taxon>
        <taxon>Tylenchomorpha</taxon>
        <taxon>Tylenchoidea</taxon>
        <taxon>Heteroderidae</taxon>
        <taxon>Heteroderinae</taxon>
        <taxon>Heterodera</taxon>
    </lineage>
</organism>
<dbReference type="InterPro" id="IPR005615">
    <property type="entry name" value="Glutathione_synthase"/>
</dbReference>
<dbReference type="AlphaFoldDB" id="A0ABD2J9B3"/>
<comment type="caution">
    <text evidence="2">The sequence shown here is derived from an EMBL/GenBank/DDBJ whole genome shotgun (WGS) entry which is preliminary data.</text>
</comment>
<name>A0ABD2J9B3_HETSC</name>
<keyword evidence="1" id="KW-0732">Signal</keyword>
<reference evidence="2 3" key="1">
    <citation type="submission" date="2024-10" db="EMBL/GenBank/DDBJ databases">
        <authorList>
            <person name="Kim D."/>
        </authorList>
    </citation>
    <scope>NUCLEOTIDE SEQUENCE [LARGE SCALE GENOMIC DNA]</scope>
    <source>
        <strain evidence="2">Taebaek</strain>
    </source>
</reference>
<dbReference type="Gene3D" id="3.30.470.20">
    <property type="entry name" value="ATP-grasp fold, B domain"/>
    <property type="match status" value="1"/>
</dbReference>
<dbReference type="Gene3D" id="3.30.1490.50">
    <property type="match status" value="1"/>
</dbReference>
<evidence type="ECO:0000313" key="2">
    <source>
        <dbReference type="EMBL" id="KAL3087205.1"/>
    </source>
</evidence>
<feature type="chain" id="PRO_5044743320" evidence="1">
    <location>
        <begin position="28"/>
        <end position="167"/>
    </location>
</feature>
<dbReference type="PANTHER" id="PTHR11130">
    <property type="entry name" value="GLUTATHIONE SYNTHETASE"/>
    <property type="match status" value="1"/>
</dbReference>